<evidence type="ECO:0000256" key="2">
    <source>
        <dbReference type="ARBA" id="ARBA00005988"/>
    </source>
</evidence>
<dbReference type="Pfam" id="PF00246">
    <property type="entry name" value="Peptidase_M14"/>
    <property type="match status" value="1"/>
</dbReference>
<keyword evidence="6" id="KW-1015">Disulfide bond</keyword>
<evidence type="ECO:0000256" key="6">
    <source>
        <dbReference type="ARBA" id="ARBA00023157"/>
    </source>
</evidence>
<dbReference type="Gene3D" id="2.60.120.290">
    <property type="entry name" value="Spermadhesin, CUB domain"/>
    <property type="match status" value="1"/>
</dbReference>
<dbReference type="InterPro" id="IPR013783">
    <property type="entry name" value="Ig-like_fold"/>
</dbReference>
<protein>
    <recommendedName>
        <fullName evidence="12">PKD domain-containing protein</fullName>
    </recommendedName>
</protein>
<dbReference type="EMBL" id="VSSQ01000093">
    <property type="protein sequence ID" value="MPL75990.1"/>
    <property type="molecule type" value="Genomic_DNA"/>
</dbReference>
<feature type="domain" description="Peptidase M14" evidence="10">
    <location>
        <begin position="123"/>
        <end position="402"/>
    </location>
</feature>
<comment type="similarity">
    <text evidence="2">Belongs to the peptidase M14 family.</text>
</comment>
<keyword evidence="4" id="KW-0378">Hydrolase</keyword>
<dbReference type="SMART" id="SM00631">
    <property type="entry name" value="Zn_pept"/>
    <property type="match status" value="1"/>
</dbReference>
<evidence type="ECO:0000256" key="7">
    <source>
        <dbReference type="ARBA" id="ARBA00023180"/>
    </source>
</evidence>
<evidence type="ECO:0000259" key="9">
    <source>
        <dbReference type="PROSITE" id="PS50093"/>
    </source>
</evidence>
<dbReference type="InterPro" id="IPR000601">
    <property type="entry name" value="PKD_dom"/>
</dbReference>
<dbReference type="GO" id="GO:0004181">
    <property type="term" value="F:metallocarboxypeptidase activity"/>
    <property type="evidence" value="ECO:0007669"/>
    <property type="project" value="InterPro"/>
</dbReference>
<evidence type="ECO:0000256" key="3">
    <source>
        <dbReference type="ARBA" id="ARBA00022723"/>
    </source>
</evidence>
<dbReference type="PRINTS" id="PR00765">
    <property type="entry name" value="CRBOXYPTASEA"/>
</dbReference>
<dbReference type="CDD" id="cd11308">
    <property type="entry name" value="Peptidase_M14NE-CP-C_like"/>
    <property type="match status" value="1"/>
</dbReference>
<proteinExistence type="inferred from homology"/>
<comment type="cofactor">
    <cofactor evidence="1">
        <name>Zn(2+)</name>
        <dbReference type="ChEBI" id="CHEBI:29105"/>
    </cofactor>
</comment>
<evidence type="ECO:0000259" key="10">
    <source>
        <dbReference type="PROSITE" id="PS52035"/>
    </source>
</evidence>
<sequence>MNADLFKEKLSEMKKLAAALLLLTAVTAFAQKNIRDFNPDDLFMTTGEIYFALPDAAPDANWLTKIISIDKIDGNTVYAYASRKEFEKLMVSGVSGFELLPHPGDQADVRVSSDPRQVLDWNYYPTYTAYEEIMAQFAADYPDICSLHTIATLPSGRKLLAVRISDNVDVEENEPEFLYTATIHGDETTGYILTLHLIDYLLTNYNQDPRITNMINSTDIWINPLANPDGTYYGGNQTVNGARRYNANNVDLNRNYPDPADGPHPDGNPWQPETIAFMNFAEERDFVMGANFHGGAEVVNYPWDTWSRVTADNNWWVMVSREYADTAQAHSPNGYFDDLDNGITHGYAWYRITGGRQDYMNYFQQCREVTLEISNTKLLPASQLLNFWEYNYRSMLNYLEQVQFGVHGVVTDTVTGEPIVAQVLISGHDMDSSMVFSSLPVGNYHRLLKAGTYNLTFIAEGYLPKTVRNVVVNDKSTTIRNVKLWDGSAIPAFTSSTTTTYPGGSVQFFDNSGGNPTSRLWTFEGADIQTSTEPSPVVTYSQPGSYDVTLYVENMIGSNQLSIENYITIEPDFYIGNPGSTTCNARFFDSNGPDGAYNNNENLTTTFYADDPDRVFRIRFLSFDIENSTDCAGDALLVYDGPDATAPLIARLCGNTLPDDILTSVGGGAVTFVFVSDAENTGSGWEAIITCDSGVGIRQLNKPDPVQVYPNPAGKSGFMIRSDNDPIREIQINDVSGRMVYSATADRSFLNVPEMVAGEGLYLLTVRTSKGIYTRKLIIRN</sequence>
<dbReference type="PROSITE" id="PS50093">
    <property type="entry name" value="PKD"/>
    <property type="match status" value="1"/>
</dbReference>
<organism evidence="11">
    <name type="scientific">bioreactor metagenome</name>
    <dbReference type="NCBI Taxonomy" id="1076179"/>
    <lineage>
        <taxon>unclassified sequences</taxon>
        <taxon>metagenomes</taxon>
        <taxon>ecological metagenomes</taxon>
    </lineage>
</organism>
<evidence type="ECO:0000313" key="11">
    <source>
        <dbReference type="EMBL" id="MPL75990.1"/>
    </source>
</evidence>
<dbReference type="InterPro" id="IPR000859">
    <property type="entry name" value="CUB_dom"/>
</dbReference>
<dbReference type="GO" id="GO:0006518">
    <property type="term" value="P:peptide metabolic process"/>
    <property type="evidence" value="ECO:0007669"/>
    <property type="project" value="TreeGrafter"/>
</dbReference>
<dbReference type="Pfam" id="PF13620">
    <property type="entry name" value="CarboxypepD_reg"/>
    <property type="match status" value="1"/>
</dbReference>
<dbReference type="InterPro" id="IPR050753">
    <property type="entry name" value="Peptidase_M14_domain"/>
</dbReference>
<dbReference type="InterPro" id="IPR008969">
    <property type="entry name" value="CarboxyPept-like_regulatory"/>
</dbReference>
<evidence type="ECO:0000256" key="5">
    <source>
        <dbReference type="ARBA" id="ARBA00022833"/>
    </source>
</evidence>
<dbReference type="InterPro" id="IPR035986">
    <property type="entry name" value="PKD_dom_sf"/>
</dbReference>
<dbReference type="SUPFAM" id="SSF49299">
    <property type="entry name" value="PKD domain"/>
    <property type="match status" value="1"/>
</dbReference>
<dbReference type="Pfam" id="PF00801">
    <property type="entry name" value="PKD"/>
    <property type="match status" value="1"/>
</dbReference>
<dbReference type="SUPFAM" id="SSF49854">
    <property type="entry name" value="Spermadhesin, CUB domain"/>
    <property type="match status" value="1"/>
</dbReference>
<dbReference type="Pfam" id="PF18962">
    <property type="entry name" value="Por_Secre_tail"/>
    <property type="match status" value="1"/>
</dbReference>
<dbReference type="GO" id="GO:0008270">
    <property type="term" value="F:zinc ion binding"/>
    <property type="evidence" value="ECO:0007669"/>
    <property type="project" value="InterPro"/>
</dbReference>
<keyword evidence="7" id="KW-0325">Glycoprotein</keyword>
<dbReference type="GO" id="GO:0005615">
    <property type="term" value="C:extracellular space"/>
    <property type="evidence" value="ECO:0007669"/>
    <property type="project" value="TreeGrafter"/>
</dbReference>
<dbReference type="Gene3D" id="3.40.630.10">
    <property type="entry name" value="Zn peptidases"/>
    <property type="match status" value="1"/>
</dbReference>
<feature type="domain" description="PKD" evidence="9">
    <location>
        <begin position="489"/>
        <end position="570"/>
    </location>
</feature>
<evidence type="ECO:0000256" key="1">
    <source>
        <dbReference type="ARBA" id="ARBA00001947"/>
    </source>
</evidence>
<dbReference type="PANTHER" id="PTHR11532:SF57">
    <property type="entry name" value="CARBOXYPEPTIDASE D, B"/>
    <property type="match status" value="1"/>
</dbReference>
<comment type="caution">
    <text evidence="11">The sequence shown here is derived from an EMBL/GenBank/DDBJ whole genome shotgun (WGS) entry which is preliminary data.</text>
</comment>
<dbReference type="SUPFAM" id="SSF49464">
    <property type="entry name" value="Carboxypeptidase regulatory domain-like"/>
    <property type="match status" value="1"/>
</dbReference>
<dbReference type="PROSITE" id="PS01180">
    <property type="entry name" value="CUB"/>
    <property type="match status" value="1"/>
</dbReference>
<gene>
    <name evidence="11" type="ORF">SDC9_21835</name>
</gene>
<keyword evidence="3" id="KW-0479">Metal-binding</keyword>
<dbReference type="Gene3D" id="2.60.40.1120">
    <property type="entry name" value="Carboxypeptidase-like, regulatory domain"/>
    <property type="match status" value="1"/>
</dbReference>
<name>A0A644UAU0_9ZZZZ</name>
<evidence type="ECO:0000259" key="8">
    <source>
        <dbReference type="PROSITE" id="PS01180"/>
    </source>
</evidence>
<evidence type="ECO:0008006" key="12">
    <source>
        <dbReference type="Google" id="ProtNLM"/>
    </source>
</evidence>
<dbReference type="SUPFAM" id="SSF53187">
    <property type="entry name" value="Zn-dependent exopeptidases"/>
    <property type="match status" value="1"/>
</dbReference>
<dbReference type="SMART" id="SM00042">
    <property type="entry name" value="CUB"/>
    <property type="match status" value="1"/>
</dbReference>
<dbReference type="GO" id="GO:0016485">
    <property type="term" value="P:protein processing"/>
    <property type="evidence" value="ECO:0007669"/>
    <property type="project" value="TreeGrafter"/>
</dbReference>
<dbReference type="CDD" id="cd18173">
    <property type="entry name" value="M14_CP_bacteria"/>
    <property type="match status" value="1"/>
</dbReference>
<dbReference type="Pfam" id="PF00431">
    <property type="entry name" value="CUB"/>
    <property type="match status" value="1"/>
</dbReference>
<dbReference type="InterPro" id="IPR000834">
    <property type="entry name" value="Peptidase_M14"/>
</dbReference>
<dbReference type="InterPro" id="IPR057247">
    <property type="entry name" value="CARBOXYPEPT_ZN_2"/>
</dbReference>
<evidence type="ECO:0000256" key="4">
    <source>
        <dbReference type="ARBA" id="ARBA00022801"/>
    </source>
</evidence>
<dbReference type="AlphaFoldDB" id="A0A644UAU0"/>
<dbReference type="PROSITE" id="PS52035">
    <property type="entry name" value="PEPTIDASE_M14"/>
    <property type="match status" value="1"/>
</dbReference>
<dbReference type="InterPro" id="IPR035914">
    <property type="entry name" value="Sperma_CUB_dom_sf"/>
</dbReference>
<accession>A0A644UAU0</accession>
<feature type="domain" description="CUB" evidence="8">
    <location>
        <begin position="575"/>
        <end position="692"/>
    </location>
</feature>
<keyword evidence="5" id="KW-0862">Zinc</keyword>
<dbReference type="InterPro" id="IPR026444">
    <property type="entry name" value="Secre_tail"/>
</dbReference>
<dbReference type="Gene3D" id="2.60.40.10">
    <property type="entry name" value="Immunoglobulins"/>
    <property type="match status" value="1"/>
</dbReference>
<dbReference type="CDD" id="cd00146">
    <property type="entry name" value="PKD"/>
    <property type="match status" value="1"/>
</dbReference>
<dbReference type="InterPro" id="IPR022409">
    <property type="entry name" value="PKD/Chitinase_dom"/>
</dbReference>
<dbReference type="PROSITE" id="PS00133">
    <property type="entry name" value="CARBOXYPEPT_ZN_2"/>
    <property type="match status" value="1"/>
</dbReference>
<dbReference type="NCBIfam" id="TIGR04183">
    <property type="entry name" value="Por_Secre_tail"/>
    <property type="match status" value="1"/>
</dbReference>
<dbReference type="SMART" id="SM00089">
    <property type="entry name" value="PKD"/>
    <property type="match status" value="1"/>
</dbReference>
<dbReference type="PANTHER" id="PTHR11532">
    <property type="entry name" value="PROTEASE M14 CARBOXYPEPTIDASE"/>
    <property type="match status" value="1"/>
</dbReference>
<dbReference type="CDD" id="cd00041">
    <property type="entry name" value="CUB"/>
    <property type="match status" value="1"/>
</dbReference>
<reference evidence="11" key="1">
    <citation type="submission" date="2019-08" db="EMBL/GenBank/DDBJ databases">
        <authorList>
            <person name="Kucharzyk K."/>
            <person name="Murdoch R.W."/>
            <person name="Higgins S."/>
            <person name="Loffler F."/>
        </authorList>
    </citation>
    <scope>NUCLEOTIDE SEQUENCE</scope>
</reference>